<feature type="compositionally biased region" description="Polar residues" evidence="13">
    <location>
        <begin position="710"/>
        <end position="719"/>
    </location>
</feature>
<dbReference type="InterPro" id="IPR050234">
    <property type="entry name" value="Nuclear_hormone_rcpt_NR1"/>
</dbReference>
<dbReference type="GO" id="GO:0045944">
    <property type="term" value="P:positive regulation of transcription by RNA polymerase II"/>
    <property type="evidence" value="ECO:0007669"/>
    <property type="project" value="TreeGrafter"/>
</dbReference>
<keyword evidence="9 12" id="KW-0804">Transcription</keyword>
<comment type="similarity">
    <text evidence="3">Belongs to the nuclear hormone receptor family. NR1 subfamily.</text>
</comment>
<evidence type="ECO:0000256" key="8">
    <source>
        <dbReference type="ARBA" id="ARBA00023125"/>
    </source>
</evidence>
<accession>A0AAV8VTM0</accession>
<dbReference type="InterPro" id="IPR013088">
    <property type="entry name" value="Znf_NHR/GATA"/>
</dbReference>
<evidence type="ECO:0000256" key="9">
    <source>
        <dbReference type="ARBA" id="ARBA00023163"/>
    </source>
</evidence>
<evidence type="ECO:0000313" key="16">
    <source>
        <dbReference type="EMBL" id="KAJ8917583.1"/>
    </source>
</evidence>
<dbReference type="SMART" id="SM00399">
    <property type="entry name" value="ZnF_C4"/>
    <property type="match status" value="1"/>
</dbReference>
<feature type="region of interest" description="Disordered" evidence="13">
    <location>
        <begin position="398"/>
        <end position="445"/>
    </location>
</feature>
<dbReference type="InterPro" id="IPR035500">
    <property type="entry name" value="NHR-like_dom_sf"/>
</dbReference>
<evidence type="ECO:0000256" key="4">
    <source>
        <dbReference type="ARBA" id="ARBA00022723"/>
    </source>
</evidence>
<feature type="domain" description="NR LBD" evidence="15">
    <location>
        <begin position="154"/>
        <end position="408"/>
    </location>
</feature>
<evidence type="ECO:0000256" key="13">
    <source>
        <dbReference type="SAM" id="MobiDB-lite"/>
    </source>
</evidence>
<dbReference type="FunFam" id="3.30.50.10:FF:000013">
    <property type="entry name" value="Nuclear receptor subfamily 1 group D member 2"/>
    <property type="match status" value="1"/>
</dbReference>
<dbReference type="GO" id="GO:0000978">
    <property type="term" value="F:RNA polymerase II cis-regulatory region sequence-specific DNA binding"/>
    <property type="evidence" value="ECO:0007669"/>
    <property type="project" value="TreeGrafter"/>
</dbReference>
<evidence type="ECO:0000313" key="17">
    <source>
        <dbReference type="Proteomes" id="UP001159042"/>
    </source>
</evidence>
<sequence>MILPDNSMHSIPQVPESATSVTDIPSVAPNHREPALNLEFDGTTVLCRVCGDKASGFHYGVHSCEGCKGFFRRSIQQKIQYRPCTKNQQCSILRINRNRCQYCRLKKCIAVGMSRDAVRFGRVPKREKARILAAMQQSSNSRTLEKAVAAELEDEQRLLATVVRAHIDTCDFTRDKVEPMLQRARDHPSYTACPPTLACPLNPNPQPLTGQQELLQDFSKRFSPAIRGVVEFAKRIPGFSLLAQDDQVTLLKAGVFEVLLVRLACMFDSQTSSMICLNGQVLKRDSIHNSSNARFLMDSMFDFAERMNALRLSDAEIGLFCSVVVIAADRPGLRNTELIEKMQNKLKTALHVVVSQNHNGRPHILDELMKKIPDLRTLNTLHSEKLLAFKMTEQQQMMQQQQHLWNSPVEEESSSKSPAASSWSSSSDVTMDEAKSPLGSVSSTESMCSSEMTNIHEYHQSAGHHMSANITNAPLLAATLAGGVCPHRHRANSGSTSSGDDELAATSHLIHNGLTITPVSRPHISHPRFRKLDSPSDSGIESGTEKVDKPTSVCSSPRSSVEDHHIVEDMPVLKRVLQAPPLYDTNSLMDEAYKPHKKFRALRNKDSAEAEPAIIMSPQPVQSQLQMQLTSAPQSSLSSSHSMLAKSLMEGPRMTAEQMKRTDIIHNFIMRGETHAASPMVTAAPTACPYKTNSSLLQPAWATSVITTTARQNQMQGSHTPPPQQDYSRLYLHPQSPHSTSPAPPQSRSPTSPHSTLLSAIPKMVELQVDIADSQQPLNLSKKSPSPSPRPMKVVTLEV</sequence>
<evidence type="ECO:0008006" key="18">
    <source>
        <dbReference type="Google" id="ProtNLM"/>
    </source>
</evidence>
<feature type="region of interest" description="Disordered" evidence="13">
    <location>
        <begin position="1"/>
        <end position="26"/>
    </location>
</feature>
<dbReference type="InterPro" id="IPR000536">
    <property type="entry name" value="Nucl_hrmn_rcpt_lig-bd"/>
</dbReference>
<evidence type="ECO:0000256" key="12">
    <source>
        <dbReference type="RuleBase" id="RU004334"/>
    </source>
</evidence>
<dbReference type="CDD" id="cd06940">
    <property type="entry name" value="NR_LBD_REV_ERB"/>
    <property type="match status" value="1"/>
</dbReference>
<dbReference type="Gene3D" id="1.10.565.10">
    <property type="entry name" value="Retinoid X Receptor"/>
    <property type="match status" value="1"/>
</dbReference>
<dbReference type="PANTHER" id="PTHR24082">
    <property type="entry name" value="NUCLEAR HORMONE RECEPTOR"/>
    <property type="match status" value="1"/>
</dbReference>
<evidence type="ECO:0000256" key="2">
    <source>
        <dbReference type="ARBA" id="ARBA00004496"/>
    </source>
</evidence>
<dbReference type="GO" id="GO:0018990">
    <property type="term" value="P:ecdysis, chitin-based cuticle"/>
    <property type="evidence" value="ECO:0007669"/>
    <property type="project" value="UniProtKB-ARBA"/>
</dbReference>
<feature type="domain" description="Nuclear receptor" evidence="14">
    <location>
        <begin position="44"/>
        <end position="120"/>
    </location>
</feature>
<keyword evidence="4 12" id="KW-0479">Metal-binding</keyword>
<keyword evidence="5 12" id="KW-0863">Zinc-finger</keyword>
<gene>
    <name evidence="16" type="ORF">NQ315_000066</name>
</gene>
<keyword evidence="7 12" id="KW-0805">Transcription regulation</keyword>
<evidence type="ECO:0000256" key="5">
    <source>
        <dbReference type="ARBA" id="ARBA00022771"/>
    </source>
</evidence>
<dbReference type="CDD" id="cd07166">
    <property type="entry name" value="NR_DBD_REV_ERB"/>
    <property type="match status" value="1"/>
</dbReference>
<dbReference type="PROSITE" id="PS51843">
    <property type="entry name" value="NR_LBD"/>
    <property type="match status" value="1"/>
</dbReference>
<dbReference type="Pfam" id="PF00105">
    <property type="entry name" value="zf-C4"/>
    <property type="match status" value="1"/>
</dbReference>
<dbReference type="SUPFAM" id="SSF57716">
    <property type="entry name" value="Glucocorticoid receptor-like (DNA-binding domain)"/>
    <property type="match status" value="1"/>
</dbReference>
<dbReference type="SMART" id="SM00430">
    <property type="entry name" value="HOLI"/>
    <property type="match status" value="1"/>
</dbReference>
<dbReference type="Gene3D" id="3.30.50.10">
    <property type="entry name" value="Erythroid Transcription Factor GATA-1, subunit A"/>
    <property type="match status" value="1"/>
</dbReference>
<dbReference type="InterPro" id="IPR001728">
    <property type="entry name" value="ThyrH_rcpt"/>
</dbReference>
<dbReference type="Proteomes" id="UP001159042">
    <property type="component" value="Unassembled WGS sequence"/>
</dbReference>
<dbReference type="GO" id="GO:0000122">
    <property type="term" value="P:negative regulation of transcription by RNA polymerase II"/>
    <property type="evidence" value="ECO:0007669"/>
    <property type="project" value="TreeGrafter"/>
</dbReference>
<dbReference type="GO" id="GO:0007553">
    <property type="term" value="P:regulation of ecdysteroid metabolic process"/>
    <property type="evidence" value="ECO:0007669"/>
    <property type="project" value="UniProtKB-ARBA"/>
</dbReference>
<comment type="caution">
    <text evidence="16">The sequence shown here is derived from an EMBL/GenBank/DDBJ whole genome shotgun (WGS) entry which is preliminary data.</text>
</comment>
<dbReference type="Pfam" id="PF00104">
    <property type="entry name" value="Hormone_recep"/>
    <property type="match status" value="1"/>
</dbReference>
<dbReference type="SUPFAM" id="SSF48508">
    <property type="entry name" value="Nuclear receptor ligand-binding domain"/>
    <property type="match status" value="1"/>
</dbReference>
<dbReference type="PROSITE" id="PS00031">
    <property type="entry name" value="NUCLEAR_REC_DBD_1"/>
    <property type="match status" value="1"/>
</dbReference>
<dbReference type="PRINTS" id="PR00546">
    <property type="entry name" value="THYROIDHORMR"/>
</dbReference>
<dbReference type="InterPro" id="IPR001628">
    <property type="entry name" value="Znf_hrmn_rcpt"/>
</dbReference>
<dbReference type="GO" id="GO:0005634">
    <property type="term" value="C:nucleus"/>
    <property type="evidence" value="ECO:0007669"/>
    <property type="project" value="UniProtKB-SubCell"/>
</dbReference>
<dbReference type="PRINTS" id="PR00398">
    <property type="entry name" value="STRDHORMONER"/>
</dbReference>
<evidence type="ECO:0000259" key="15">
    <source>
        <dbReference type="PROSITE" id="PS51843"/>
    </source>
</evidence>
<dbReference type="GO" id="GO:0035075">
    <property type="term" value="P:response to ecdysone"/>
    <property type="evidence" value="ECO:0007669"/>
    <property type="project" value="UniProtKB-ARBA"/>
</dbReference>
<evidence type="ECO:0000259" key="14">
    <source>
        <dbReference type="PROSITE" id="PS51030"/>
    </source>
</evidence>
<feature type="compositionally biased region" description="Low complexity" evidence="13">
    <location>
        <begin position="415"/>
        <end position="427"/>
    </location>
</feature>
<dbReference type="GO" id="GO:0005737">
    <property type="term" value="C:cytoplasm"/>
    <property type="evidence" value="ECO:0007669"/>
    <property type="project" value="UniProtKB-SubCell"/>
</dbReference>
<evidence type="ECO:0000256" key="6">
    <source>
        <dbReference type="ARBA" id="ARBA00022833"/>
    </source>
</evidence>
<proteinExistence type="inferred from homology"/>
<name>A0AAV8VTM0_9CUCU</name>
<dbReference type="PANTHER" id="PTHR24082:SF473">
    <property type="entry name" value="ECDYSONE-INDUCED PROTEIN 75B, ISOFORM B"/>
    <property type="match status" value="1"/>
</dbReference>
<dbReference type="EMBL" id="JANEYG010000032">
    <property type="protein sequence ID" value="KAJ8917583.1"/>
    <property type="molecule type" value="Genomic_DNA"/>
</dbReference>
<evidence type="ECO:0000256" key="1">
    <source>
        <dbReference type="ARBA" id="ARBA00004123"/>
    </source>
</evidence>
<dbReference type="PROSITE" id="PS51030">
    <property type="entry name" value="NUCLEAR_REC_DBD_2"/>
    <property type="match status" value="1"/>
</dbReference>
<evidence type="ECO:0000256" key="11">
    <source>
        <dbReference type="ARBA" id="ARBA00023242"/>
    </source>
</evidence>
<keyword evidence="8 12" id="KW-0238">DNA-binding</keyword>
<evidence type="ECO:0000256" key="7">
    <source>
        <dbReference type="ARBA" id="ARBA00023015"/>
    </source>
</evidence>
<keyword evidence="11 12" id="KW-0539">Nucleus</keyword>
<organism evidence="16 17">
    <name type="scientific">Exocentrus adspersus</name>
    <dbReference type="NCBI Taxonomy" id="1586481"/>
    <lineage>
        <taxon>Eukaryota</taxon>
        <taxon>Metazoa</taxon>
        <taxon>Ecdysozoa</taxon>
        <taxon>Arthropoda</taxon>
        <taxon>Hexapoda</taxon>
        <taxon>Insecta</taxon>
        <taxon>Pterygota</taxon>
        <taxon>Neoptera</taxon>
        <taxon>Endopterygota</taxon>
        <taxon>Coleoptera</taxon>
        <taxon>Polyphaga</taxon>
        <taxon>Cucujiformia</taxon>
        <taxon>Chrysomeloidea</taxon>
        <taxon>Cerambycidae</taxon>
        <taxon>Lamiinae</taxon>
        <taxon>Acanthocinini</taxon>
        <taxon>Exocentrus</taxon>
    </lineage>
</organism>
<dbReference type="GO" id="GO:0004879">
    <property type="term" value="F:nuclear receptor activity"/>
    <property type="evidence" value="ECO:0007669"/>
    <property type="project" value="InterPro"/>
</dbReference>
<evidence type="ECO:0000256" key="10">
    <source>
        <dbReference type="ARBA" id="ARBA00023170"/>
    </source>
</evidence>
<dbReference type="GO" id="GO:0030154">
    <property type="term" value="P:cell differentiation"/>
    <property type="evidence" value="ECO:0007669"/>
    <property type="project" value="TreeGrafter"/>
</dbReference>
<dbReference type="FunFam" id="1.10.565.10:FF:000029">
    <property type="entry name" value="Ecdysone-induced protein 75B, isoform B"/>
    <property type="match status" value="1"/>
</dbReference>
<dbReference type="GO" id="GO:0009755">
    <property type="term" value="P:hormone-mediated signaling pathway"/>
    <property type="evidence" value="ECO:0007669"/>
    <property type="project" value="TreeGrafter"/>
</dbReference>
<keyword evidence="6 12" id="KW-0862">Zinc</keyword>
<dbReference type="AlphaFoldDB" id="A0AAV8VTM0"/>
<dbReference type="GO" id="GO:0008270">
    <property type="term" value="F:zinc ion binding"/>
    <property type="evidence" value="ECO:0007669"/>
    <property type="project" value="UniProtKB-KW"/>
</dbReference>
<keyword evidence="17" id="KW-1185">Reference proteome</keyword>
<feature type="region of interest" description="Disordered" evidence="13">
    <location>
        <begin position="710"/>
        <end position="799"/>
    </location>
</feature>
<dbReference type="PRINTS" id="PR00047">
    <property type="entry name" value="STROIDFINGER"/>
</dbReference>
<reference evidence="16 17" key="1">
    <citation type="journal article" date="2023" name="Insect Mol. Biol.">
        <title>Genome sequencing provides insights into the evolution of gene families encoding plant cell wall-degrading enzymes in longhorned beetles.</title>
        <authorList>
            <person name="Shin N.R."/>
            <person name="Okamura Y."/>
            <person name="Kirsch R."/>
            <person name="Pauchet Y."/>
        </authorList>
    </citation>
    <scope>NUCLEOTIDE SEQUENCE [LARGE SCALE GENOMIC DNA]</scope>
    <source>
        <strain evidence="16">EAD_L_NR</strain>
    </source>
</reference>
<feature type="region of interest" description="Disordered" evidence="13">
    <location>
        <begin position="517"/>
        <end position="562"/>
    </location>
</feature>
<evidence type="ECO:0000256" key="3">
    <source>
        <dbReference type="ARBA" id="ARBA00008092"/>
    </source>
</evidence>
<dbReference type="InterPro" id="IPR001723">
    <property type="entry name" value="Nuclear_hrmn_rcpt"/>
</dbReference>
<dbReference type="GO" id="GO:0020037">
    <property type="term" value="F:heme binding"/>
    <property type="evidence" value="ECO:0007669"/>
    <property type="project" value="UniProtKB-ARBA"/>
</dbReference>
<protein>
    <recommendedName>
        <fullName evidence="18">Ecdysone-inducible protein E75</fullName>
    </recommendedName>
</protein>
<keyword evidence="10 12" id="KW-0675">Receptor</keyword>
<feature type="compositionally biased region" description="Polar residues" evidence="13">
    <location>
        <begin position="748"/>
        <end position="758"/>
    </location>
</feature>
<comment type="subcellular location">
    <subcellularLocation>
        <location evidence="2">Cytoplasm</location>
    </subcellularLocation>
    <subcellularLocation>
        <location evidence="1 12">Nucleus</location>
    </subcellularLocation>
</comment>